<dbReference type="Gene3D" id="3.40.630.30">
    <property type="match status" value="1"/>
</dbReference>
<dbReference type="InterPro" id="IPR000182">
    <property type="entry name" value="GNAT_dom"/>
</dbReference>
<dbReference type="GO" id="GO:0008999">
    <property type="term" value="F:protein-N-terminal-alanine acetyltransferase activity"/>
    <property type="evidence" value="ECO:0007669"/>
    <property type="project" value="TreeGrafter"/>
</dbReference>
<accession>A0A0R1FQS9</accession>
<sequence>MHNISEFTLDEHKYGLTLVEDKMAARLYDIIRYDRNELGRWCPWANHLRFIDDEIDFIKRAQQNCLFILAILDGHKPIGIIDLHNFDDSDRTCEVGYWLFSKYQGRGIMYNCLQVMNSYAFNFFDIEKLKIIADRDNTKSQKVAKRAGFKLSELHEPYSIYIKKKTDL</sequence>
<dbReference type="InterPro" id="IPR051908">
    <property type="entry name" value="Ribosomal_N-acetyltransferase"/>
</dbReference>
<proteinExistence type="predicted"/>
<dbReference type="GO" id="GO:1990189">
    <property type="term" value="F:protein N-terminal-serine acetyltransferase activity"/>
    <property type="evidence" value="ECO:0007669"/>
    <property type="project" value="TreeGrafter"/>
</dbReference>
<dbReference type="RefSeq" id="WP_054449563.1">
    <property type="nucleotide sequence ID" value="NZ_AZCK01000003.1"/>
</dbReference>
<dbReference type="AlphaFoldDB" id="A0A0R1FQS9"/>
<dbReference type="PANTHER" id="PTHR43441">
    <property type="entry name" value="RIBOSOMAL-PROTEIN-SERINE ACETYLTRANSFERASE"/>
    <property type="match status" value="1"/>
</dbReference>
<dbReference type="GO" id="GO:0005737">
    <property type="term" value="C:cytoplasm"/>
    <property type="evidence" value="ECO:0007669"/>
    <property type="project" value="TreeGrafter"/>
</dbReference>
<dbReference type="PANTHER" id="PTHR43441:SF11">
    <property type="entry name" value="RIBOSOMAL-PROTEIN-SERINE ACETYLTRANSFERASE"/>
    <property type="match status" value="1"/>
</dbReference>
<organism evidence="2 3">
    <name type="scientific">Apilactobacillus kunkeei DSM 12361 = ATCC 700308</name>
    <dbReference type="NCBI Taxonomy" id="1423768"/>
    <lineage>
        <taxon>Bacteria</taxon>
        <taxon>Bacillati</taxon>
        <taxon>Bacillota</taxon>
        <taxon>Bacilli</taxon>
        <taxon>Lactobacillales</taxon>
        <taxon>Lactobacillaceae</taxon>
        <taxon>Apilactobacillus</taxon>
    </lineage>
</organism>
<dbReference type="Pfam" id="PF13302">
    <property type="entry name" value="Acetyltransf_3"/>
    <property type="match status" value="1"/>
</dbReference>
<evidence type="ECO:0000313" key="3">
    <source>
        <dbReference type="Proteomes" id="UP000051794"/>
    </source>
</evidence>
<protein>
    <recommendedName>
        <fullName evidence="1">N-acetyltransferase domain-containing protein</fullName>
    </recommendedName>
</protein>
<dbReference type="SUPFAM" id="SSF55729">
    <property type="entry name" value="Acyl-CoA N-acyltransferases (Nat)"/>
    <property type="match status" value="1"/>
</dbReference>
<evidence type="ECO:0000313" key="2">
    <source>
        <dbReference type="EMBL" id="KRK24326.1"/>
    </source>
</evidence>
<feature type="domain" description="N-acetyltransferase" evidence="1">
    <location>
        <begin position="16"/>
        <end position="167"/>
    </location>
</feature>
<gene>
    <name evidence="2" type="ORF">FD43_GL001138</name>
</gene>
<dbReference type="InterPro" id="IPR016181">
    <property type="entry name" value="Acyl_CoA_acyltransferase"/>
</dbReference>
<name>A0A0R1FQS9_9LACO</name>
<dbReference type="EMBL" id="AZCK01000003">
    <property type="protein sequence ID" value="KRK24326.1"/>
    <property type="molecule type" value="Genomic_DNA"/>
</dbReference>
<evidence type="ECO:0000259" key="1">
    <source>
        <dbReference type="PROSITE" id="PS51186"/>
    </source>
</evidence>
<dbReference type="PROSITE" id="PS51186">
    <property type="entry name" value="GNAT"/>
    <property type="match status" value="1"/>
</dbReference>
<reference evidence="2 3" key="1">
    <citation type="journal article" date="2015" name="Genome Announc.">
        <title>Expanding the biotechnology potential of lactobacilli through comparative genomics of 213 strains and associated genera.</title>
        <authorList>
            <person name="Sun Z."/>
            <person name="Harris H.M."/>
            <person name="McCann A."/>
            <person name="Guo C."/>
            <person name="Argimon S."/>
            <person name="Zhang W."/>
            <person name="Yang X."/>
            <person name="Jeffery I.B."/>
            <person name="Cooney J.C."/>
            <person name="Kagawa T.F."/>
            <person name="Liu W."/>
            <person name="Song Y."/>
            <person name="Salvetti E."/>
            <person name="Wrobel A."/>
            <person name="Rasinkangas P."/>
            <person name="Parkhill J."/>
            <person name="Rea M.C."/>
            <person name="O'Sullivan O."/>
            <person name="Ritari J."/>
            <person name="Douillard F.P."/>
            <person name="Paul Ross R."/>
            <person name="Yang R."/>
            <person name="Briner A.E."/>
            <person name="Felis G.E."/>
            <person name="de Vos W.M."/>
            <person name="Barrangou R."/>
            <person name="Klaenhammer T.R."/>
            <person name="Caufield P.W."/>
            <person name="Cui Y."/>
            <person name="Zhang H."/>
            <person name="O'Toole P.W."/>
        </authorList>
    </citation>
    <scope>NUCLEOTIDE SEQUENCE [LARGE SCALE GENOMIC DNA]</scope>
    <source>
        <strain evidence="2 3">DSM 12361</strain>
    </source>
</reference>
<dbReference type="PATRIC" id="fig|1423768.3.peg.125"/>
<comment type="caution">
    <text evidence="2">The sequence shown here is derived from an EMBL/GenBank/DDBJ whole genome shotgun (WGS) entry which is preliminary data.</text>
</comment>
<dbReference type="GeneID" id="66348272"/>
<dbReference type="Proteomes" id="UP000051794">
    <property type="component" value="Unassembled WGS sequence"/>
</dbReference>